<dbReference type="InterPro" id="IPR000277">
    <property type="entry name" value="Cys/Met-Metab_PyrdxlP-dep_enz"/>
</dbReference>
<dbReference type="GO" id="GO:0003962">
    <property type="term" value="F:cystathionine gamma-synthase activity"/>
    <property type="evidence" value="ECO:0007669"/>
    <property type="project" value="TreeGrafter"/>
</dbReference>
<keyword evidence="2 3" id="KW-0663">Pyridoxal phosphate</keyword>
<dbReference type="AlphaFoldDB" id="A0A5M3MRF7"/>
<gene>
    <name evidence="4" type="ORF">CONPUDRAFT_104658</name>
</gene>
<dbReference type="InterPro" id="IPR015422">
    <property type="entry name" value="PyrdxlP-dep_Trfase_small"/>
</dbReference>
<dbReference type="Pfam" id="PF01053">
    <property type="entry name" value="Cys_Met_Meta_PP"/>
    <property type="match status" value="1"/>
</dbReference>
<dbReference type="PANTHER" id="PTHR42699">
    <property type="match status" value="1"/>
</dbReference>
<sequence length="539" mass="59852">MPSNSVLGQTIPPGDVHAVSVSLPSWEATLGWASRNPVVLKQMNNGYPRFFVHHLVTKLSRVIVDKFGESSQEALVFPTHDIAERCQAYLHDHARDSSVRVVCVSAKLADGDKESHTIPWTNLHAVSFHPDNVKVARQFWQHTGEGVSSRQAEYCLRIADSFVQDCASHVCTVSSSNVPLSIIAPVSSDATAEKENIRKRIAGLISVEDNPVTTHDVFLYCSGMMAISDLYRALIHSGPYAKGKFVAYGFLYVDSFKIMDRFAPKDAILYGHASTEELDDLETRLEGGEKVTAVFCEVPGNPLLITPDMERLRALADKYEFVLVCDDTVGTFVNVNVLPYVDVVVTSLTKLFSGTCNVMGGSVVVNPKSKHHDRVHDSLTHLHRDIYFPLDAEQMWKNSDNFHERVQATNRNAQAVAERLATHPRVAKVYYPSLSPTKHLYDVCRRPGGGYSYLVTILFKLPAEAVAFFDALDVARGPSLGTNFCLSCPYTLFGHYNELEWVAQFGIDEYLVRISVGAEPQDEVMKKIEVALEAMPKVS</sequence>
<proteinExistence type="inferred from homology"/>
<dbReference type="Proteomes" id="UP000053558">
    <property type="component" value="Unassembled WGS sequence"/>
</dbReference>
<dbReference type="SUPFAM" id="SSF53383">
    <property type="entry name" value="PLP-dependent transferases"/>
    <property type="match status" value="1"/>
</dbReference>
<dbReference type="KEGG" id="cput:CONPUDRAFT_104658"/>
<dbReference type="OrthoDB" id="10047078at2759"/>
<evidence type="ECO:0000256" key="3">
    <source>
        <dbReference type="RuleBase" id="RU362118"/>
    </source>
</evidence>
<evidence type="ECO:0000256" key="2">
    <source>
        <dbReference type="ARBA" id="ARBA00022898"/>
    </source>
</evidence>
<comment type="similarity">
    <text evidence="3">Belongs to the trans-sulfuration enzymes family.</text>
</comment>
<evidence type="ECO:0000313" key="4">
    <source>
        <dbReference type="EMBL" id="EIW81334.1"/>
    </source>
</evidence>
<dbReference type="OMA" id="PKGMCAI"/>
<dbReference type="RefSeq" id="XP_007768701.1">
    <property type="nucleotide sequence ID" value="XM_007770511.1"/>
</dbReference>
<name>A0A5M3MRF7_CONPW</name>
<dbReference type="PANTHER" id="PTHR42699:SF1">
    <property type="entry name" value="CYSTATHIONINE GAMMA-SYNTHASE-RELATED"/>
    <property type="match status" value="1"/>
</dbReference>
<comment type="cofactor">
    <cofactor evidence="1 3">
        <name>pyridoxal 5'-phosphate</name>
        <dbReference type="ChEBI" id="CHEBI:597326"/>
    </cofactor>
</comment>
<evidence type="ECO:0000256" key="1">
    <source>
        <dbReference type="ARBA" id="ARBA00001933"/>
    </source>
</evidence>
<comment type="caution">
    <text evidence="4">The sequence shown here is derived from an EMBL/GenBank/DDBJ whole genome shotgun (WGS) entry which is preliminary data.</text>
</comment>
<accession>A0A5M3MRF7</accession>
<dbReference type="GO" id="GO:0019346">
    <property type="term" value="P:transsulfuration"/>
    <property type="evidence" value="ECO:0007669"/>
    <property type="project" value="InterPro"/>
</dbReference>
<evidence type="ECO:0000313" key="5">
    <source>
        <dbReference type="Proteomes" id="UP000053558"/>
    </source>
</evidence>
<dbReference type="InterPro" id="IPR051750">
    <property type="entry name" value="Trans-sulfuration_enzymes"/>
</dbReference>
<keyword evidence="5" id="KW-1185">Reference proteome</keyword>
<reference evidence="5" key="1">
    <citation type="journal article" date="2012" name="Science">
        <title>The Paleozoic origin of enzymatic lignin decomposition reconstructed from 31 fungal genomes.</title>
        <authorList>
            <person name="Floudas D."/>
            <person name="Binder M."/>
            <person name="Riley R."/>
            <person name="Barry K."/>
            <person name="Blanchette R.A."/>
            <person name="Henrissat B."/>
            <person name="Martinez A.T."/>
            <person name="Otillar R."/>
            <person name="Spatafora J.W."/>
            <person name="Yadav J.S."/>
            <person name="Aerts A."/>
            <person name="Benoit I."/>
            <person name="Boyd A."/>
            <person name="Carlson A."/>
            <person name="Copeland A."/>
            <person name="Coutinho P.M."/>
            <person name="de Vries R.P."/>
            <person name="Ferreira P."/>
            <person name="Findley K."/>
            <person name="Foster B."/>
            <person name="Gaskell J."/>
            <person name="Glotzer D."/>
            <person name="Gorecki P."/>
            <person name="Heitman J."/>
            <person name="Hesse C."/>
            <person name="Hori C."/>
            <person name="Igarashi K."/>
            <person name="Jurgens J.A."/>
            <person name="Kallen N."/>
            <person name="Kersten P."/>
            <person name="Kohler A."/>
            <person name="Kuees U."/>
            <person name="Kumar T.K.A."/>
            <person name="Kuo A."/>
            <person name="LaButti K."/>
            <person name="Larrondo L.F."/>
            <person name="Lindquist E."/>
            <person name="Ling A."/>
            <person name="Lombard V."/>
            <person name="Lucas S."/>
            <person name="Lundell T."/>
            <person name="Martin R."/>
            <person name="McLaughlin D.J."/>
            <person name="Morgenstern I."/>
            <person name="Morin E."/>
            <person name="Murat C."/>
            <person name="Nagy L.G."/>
            <person name="Nolan M."/>
            <person name="Ohm R.A."/>
            <person name="Patyshakuliyeva A."/>
            <person name="Rokas A."/>
            <person name="Ruiz-Duenas F.J."/>
            <person name="Sabat G."/>
            <person name="Salamov A."/>
            <person name="Samejima M."/>
            <person name="Schmutz J."/>
            <person name="Slot J.C."/>
            <person name="St John F."/>
            <person name="Stenlid J."/>
            <person name="Sun H."/>
            <person name="Sun S."/>
            <person name="Syed K."/>
            <person name="Tsang A."/>
            <person name="Wiebenga A."/>
            <person name="Young D."/>
            <person name="Pisabarro A."/>
            <person name="Eastwood D.C."/>
            <person name="Martin F."/>
            <person name="Cullen D."/>
            <person name="Grigoriev I.V."/>
            <person name="Hibbett D.S."/>
        </authorList>
    </citation>
    <scope>NUCLEOTIDE SEQUENCE [LARGE SCALE GENOMIC DNA]</scope>
    <source>
        <strain evidence="5">RWD-64-598 SS2</strain>
    </source>
</reference>
<dbReference type="GeneID" id="19198495"/>
<organism evidence="4 5">
    <name type="scientific">Coniophora puteana (strain RWD-64-598)</name>
    <name type="common">Brown rot fungus</name>
    <dbReference type="NCBI Taxonomy" id="741705"/>
    <lineage>
        <taxon>Eukaryota</taxon>
        <taxon>Fungi</taxon>
        <taxon>Dikarya</taxon>
        <taxon>Basidiomycota</taxon>
        <taxon>Agaricomycotina</taxon>
        <taxon>Agaricomycetes</taxon>
        <taxon>Agaricomycetidae</taxon>
        <taxon>Boletales</taxon>
        <taxon>Coniophorineae</taxon>
        <taxon>Coniophoraceae</taxon>
        <taxon>Coniophora</taxon>
    </lineage>
</organism>
<dbReference type="EMBL" id="JH711578">
    <property type="protein sequence ID" value="EIW81334.1"/>
    <property type="molecule type" value="Genomic_DNA"/>
</dbReference>
<dbReference type="InterPro" id="IPR015424">
    <property type="entry name" value="PyrdxlP-dep_Trfase"/>
</dbReference>
<dbReference type="Gene3D" id="3.90.1150.10">
    <property type="entry name" value="Aspartate Aminotransferase, domain 1"/>
    <property type="match status" value="1"/>
</dbReference>
<dbReference type="Gene3D" id="3.40.640.10">
    <property type="entry name" value="Type I PLP-dependent aspartate aminotransferase-like (Major domain)"/>
    <property type="match status" value="1"/>
</dbReference>
<keyword evidence="4" id="KW-0808">Transferase</keyword>
<protein>
    <submittedName>
        <fullName evidence="4">PLP-dependent transferase</fullName>
    </submittedName>
</protein>
<dbReference type="GO" id="GO:0030170">
    <property type="term" value="F:pyridoxal phosphate binding"/>
    <property type="evidence" value="ECO:0007669"/>
    <property type="project" value="InterPro"/>
</dbReference>
<dbReference type="InterPro" id="IPR015421">
    <property type="entry name" value="PyrdxlP-dep_Trfase_major"/>
</dbReference>